<dbReference type="PROSITE" id="PS51507">
    <property type="entry name" value="IRF_2"/>
    <property type="match status" value="1"/>
</dbReference>
<keyword evidence="2" id="KW-1185">Reference proteome</keyword>
<proteinExistence type="predicted"/>
<gene>
    <name evidence="3" type="primary">LOC106464847</name>
</gene>
<dbReference type="RefSeq" id="XP_013780455.1">
    <property type="nucleotide sequence ID" value="XM_013925001.2"/>
</dbReference>
<dbReference type="SUPFAM" id="SSF46785">
    <property type="entry name" value="Winged helix' DNA-binding domain"/>
    <property type="match status" value="1"/>
</dbReference>
<name>A0ABM1BEN9_LIMPO</name>
<dbReference type="Proteomes" id="UP000694941">
    <property type="component" value="Unplaced"/>
</dbReference>
<dbReference type="Pfam" id="PF00605">
    <property type="entry name" value="IRF"/>
    <property type="match status" value="1"/>
</dbReference>
<protein>
    <submittedName>
        <fullName evidence="3">Uncharacterized protein LOC106464847 isoform X1</fullName>
    </submittedName>
</protein>
<evidence type="ECO:0000313" key="2">
    <source>
        <dbReference type="Proteomes" id="UP000694941"/>
    </source>
</evidence>
<dbReference type="GeneID" id="106464847"/>
<feature type="domain" description="IRF tryptophan pentad repeat" evidence="1">
    <location>
        <begin position="9"/>
        <end position="114"/>
    </location>
</feature>
<evidence type="ECO:0000259" key="1">
    <source>
        <dbReference type="PROSITE" id="PS51507"/>
    </source>
</evidence>
<dbReference type="InterPro" id="IPR001346">
    <property type="entry name" value="Interferon_reg_fact_DNA-bd_dom"/>
</dbReference>
<organism evidence="2 3">
    <name type="scientific">Limulus polyphemus</name>
    <name type="common">Atlantic horseshoe crab</name>
    <dbReference type="NCBI Taxonomy" id="6850"/>
    <lineage>
        <taxon>Eukaryota</taxon>
        <taxon>Metazoa</taxon>
        <taxon>Ecdysozoa</taxon>
        <taxon>Arthropoda</taxon>
        <taxon>Chelicerata</taxon>
        <taxon>Merostomata</taxon>
        <taxon>Xiphosura</taxon>
        <taxon>Limulidae</taxon>
        <taxon>Limulus</taxon>
    </lineage>
</organism>
<dbReference type="PANTHER" id="PTHR11949:SF17">
    <property type="entry name" value="IRF TRYPTOPHAN PENTAD REPEAT DOMAIN-CONTAINING PROTEIN"/>
    <property type="match status" value="1"/>
</dbReference>
<dbReference type="InterPro" id="IPR036388">
    <property type="entry name" value="WH-like_DNA-bd_sf"/>
</dbReference>
<sequence>MSQMVNKGPYFINDFIVPSLDKESFFNLRWINRDQKLYKVIWPHKGSRLWKEKDFNIFREWDIMKGNHHPETPGYWTYAKQRFRNAHSKLEKLGRVKREKNLEAKGFRVYRIMNSIDPPQTHQKLCNLSSWHIEKQYCVSDDVLANTLLSNKSVHLYLVCEDETYNINLGHIEGTVVTAGANELLEQSVIQDGRELRKAGSTNRSVEAVLLETDQQESVVHTVEKFDSKYEDIIGDPILSQAIKNDKSINLVNFNLPFYIPKDDEKQINTVLDPLFDHDESLSLYDDMELNDDNLQFPHDSIFSKNLELTEEFRSLFGNVVTEELREKDFFFERSNLD</sequence>
<dbReference type="InterPro" id="IPR036390">
    <property type="entry name" value="WH_DNA-bd_sf"/>
</dbReference>
<dbReference type="SMART" id="SM00348">
    <property type="entry name" value="IRF"/>
    <property type="match status" value="1"/>
</dbReference>
<dbReference type="Gene3D" id="1.10.10.10">
    <property type="entry name" value="Winged helix-like DNA-binding domain superfamily/Winged helix DNA-binding domain"/>
    <property type="match status" value="1"/>
</dbReference>
<evidence type="ECO:0000313" key="3">
    <source>
        <dbReference type="RefSeq" id="XP_013780455.1"/>
    </source>
</evidence>
<reference evidence="3" key="1">
    <citation type="submission" date="2025-08" db="UniProtKB">
        <authorList>
            <consortium name="RefSeq"/>
        </authorList>
    </citation>
    <scope>IDENTIFICATION</scope>
    <source>
        <tissue evidence="3">Muscle</tissue>
    </source>
</reference>
<dbReference type="PANTHER" id="PTHR11949">
    <property type="entry name" value="INTERFERON REGULATORY FACTOR"/>
    <property type="match status" value="1"/>
</dbReference>
<accession>A0ABM1BEN9</accession>